<proteinExistence type="predicted"/>
<protein>
    <recommendedName>
        <fullName evidence="9">Amino acid permease</fullName>
    </recommendedName>
</protein>
<name>A0ABQ0TSI8_9BACL</name>
<feature type="transmembrane region" description="Helical" evidence="6">
    <location>
        <begin position="153"/>
        <end position="174"/>
    </location>
</feature>
<evidence type="ECO:0000256" key="5">
    <source>
        <dbReference type="ARBA" id="ARBA00023136"/>
    </source>
</evidence>
<sequence>MRIARKKSLESIRNESEQSKLKKSLRAKDLALLGMGSVIGTGIFVATGQGAHMAGPGIILSFIITAIISGLCCLMYSELATMFPVSGSTYSYSYIAFGEFTAWIVGWDLILAYLINASAVGAGWSATFVGLLHSIGIDLPKALTVSRIADPQGFVDLPAICITLLVTYILFIGISESAKMNNLIVVIKVAVILLFIGLGVSHINLSNLQPMMPFGWTGIMSGAAIVFYAYTGFDSISTAAEESVNPARDVPLGLIICLGTVSALYIAVALVLTGMVPFNKINILEALPAALSSVGIHWGSDGYRFSNLNTDTHVESIKE</sequence>
<feature type="transmembrane region" description="Helical" evidence="6">
    <location>
        <begin position="250"/>
        <end position="272"/>
    </location>
</feature>
<dbReference type="Gene3D" id="1.20.1740.10">
    <property type="entry name" value="Amino acid/polyamine transporter I"/>
    <property type="match status" value="1"/>
</dbReference>
<reference evidence="7 8" key="1">
    <citation type="submission" date="2019-06" db="EMBL/GenBank/DDBJ databases">
        <title>Whole genome shotgun sequence of Brevibacillus reuszeri NBRC 15719.</title>
        <authorList>
            <person name="Hosoyama A."/>
            <person name="Uohara A."/>
            <person name="Ohji S."/>
            <person name="Ichikawa N."/>
        </authorList>
    </citation>
    <scope>NUCLEOTIDE SEQUENCE [LARGE SCALE GENOMIC DNA]</scope>
    <source>
        <strain evidence="7 8">NBRC 15719</strain>
    </source>
</reference>
<feature type="transmembrane region" description="Helical" evidence="6">
    <location>
        <begin position="180"/>
        <end position="200"/>
    </location>
</feature>
<evidence type="ECO:0008006" key="9">
    <source>
        <dbReference type="Google" id="ProtNLM"/>
    </source>
</evidence>
<feature type="transmembrane region" description="Helical" evidence="6">
    <location>
        <begin position="113"/>
        <end position="132"/>
    </location>
</feature>
<feature type="transmembrane region" description="Helical" evidence="6">
    <location>
        <begin position="212"/>
        <end position="230"/>
    </location>
</feature>
<keyword evidence="3 6" id="KW-0812">Transmembrane</keyword>
<evidence type="ECO:0000313" key="8">
    <source>
        <dbReference type="Proteomes" id="UP000319578"/>
    </source>
</evidence>
<keyword evidence="2" id="KW-0813">Transport</keyword>
<evidence type="ECO:0000256" key="1">
    <source>
        <dbReference type="ARBA" id="ARBA00004141"/>
    </source>
</evidence>
<evidence type="ECO:0000256" key="2">
    <source>
        <dbReference type="ARBA" id="ARBA00022448"/>
    </source>
</evidence>
<feature type="transmembrane region" description="Helical" evidence="6">
    <location>
        <begin position="57"/>
        <end position="77"/>
    </location>
</feature>
<gene>
    <name evidence="7" type="ORF">BRE01_46000</name>
</gene>
<keyword evidence="8" id="KW-1185">Reference proteome</keyword>
<dbReference type="RefSeq" id="WP_049741470.1">
    <property type="nucleotide sequence ID" value="NZ_BJON01000018.1"/>
</dbReference>
<dbReference type="InterPro" id="IPR002293">
    <property type="entry name" value="AA/rel_permease1"/>
</dbReference>
<feature type="transmembrane region" description="Helical" evidence="6">
    <location>
        <begin position="30"/>
        <end position="51"/>
    </location>
</feature>
<accession>A0ABQ0TSI8</accession>
<dbReference type="Proteomes" id="UP000319578">
    <property type="component" value="Unassembled WGS sequence"/>
</dbReference>
<evidence type="ECO:0000256" key="3">
    <source>
        <dbReference type="ARBA" id="ARBA00022692"/>
    </source>
</evidence>
<dbReference type="EMBL" id="BJON01000018">
    <property type="protein sequence ID" value="GED70898.1"/>
    <property type="molecule type" value="Genomic_DNA"/>
</dbReference>
<feature type="transmembrane region" description="Helical" evidence="6">
    <location>
        <begin position="89"/>
        <end position="107"/>
    </location>
</feature>
<keyword evidence="5 6" id="KW-0472">Membrane</keyword>
<comment type="caution">
    <text evidence="7">The sequence shown here is derived from an EMBL/GenBank/DDBJ whole genome shotgun (WGS) entry which is preliminary data.</text>
</comment>
<dbReference type="PANTHER" id="PTHR43243">
    <property type="entry name" value="INNER MEMBRANE TRANSPORTER YGJI-RELATED"/>
    <property type="match status" value="1"/>
</dbReference>
<organism evidence="7 8">
    <name type="scientific">Brevibacillus reuszeri</name>
    <dbReference type="NCBI Taxonomy" id="54915"/>
    <lineage>
        <taxon>Bacteria</taxon>
        <taxon>Bacillati</taxon>
        <taxon>Bacillota</taxon>
        <taxon>Bacilli</taxon>
        <taxon>Bacillales</taxon>
        <taxon>Paenibacillaceae</taxon>
        <taxon>Brevibacillus</taxon>
    </lineage>
</organism>
<dbReference type="PANTHER" id="PTHR43243:SF4">
    <property type="entry name" value="CATIONIC AMINO ACID TRANSPORTER 4"/>
    <property type="match status" value="1"/>
</dbReference>
<dbReference type="Pfam" id="PF13520">
    <property type="entry name" value="AA_permease_2"/>
    <property type="match status" value="1"/>
</dbReference>
<comment type="subcellular location">
    <subcellularLocation>
        <location evidence="1">Membrane</location>
        <topology evidence="1">Multi-pass membrane protein</topology>
    </subcellularLocation>
</comment>
<evidence type="ECO:0000256" key="6">
    <source>
        <dbReference type="SAM" id="Phobius"/>
    </source>
</evidence>
<keyword evidence="4 6" id="KW-1133">Transmembrane helix</keyword>
<evidence type="ECO:0000256" key="4">
    <source>
        <dbReference type="ARBA" id="ARBA00022989"/>
    </source>
</evidence>
<evidence type="ECO:0000313" key="7">
    <source>
        <dbReference type="EMBL" id="GED70898.1"/>
    </source>
</evidence>